<evidence type="ECO:0000256" key="4">
    <source>
        <dbReference type="ARBA" id="ARBA00023002"/>
    </source>
</evidence>
<dbReference type="GO" id="GO:0070404">
    <property type="term" value="F:NADH binding"/>
    <property type="evidence" value="ECO:0007669"/>
    <property type="project" value="TreeGrafter"/>
</dbReference>
<evidence type="ECO:0000256" key="6">
    <source>
        <dbReference type="ARBA" id="ARBA00037099"/>
    </source>
</evidence>
<dbReference type="EMBL" id="CAJNOK010008999">
    <property type="protein sequence ID" value="CAF1078307.1"/>
    <property type="molecule type" value="Genomic_DNA"/>
</dbReference>
<organism evidence="13 17">
    <name type="scientific">Didymodactylos carnosus</name>
    <dbReference type="NCBI Taxonomy" id="1234261"/>
    <lineage>
        <taxon>Eukaryota</taxon>
        <taxon>Metazoa</taxon>
        <taxon>Spiralia</taxon>
        <taxon>Gnathifera</taxon>
        <taxon>Rotifera</taxon>
        <taxon>Eurotatoria</taxon>
        <taxon>Bdelloidea</taxon>
        <taxon>Philodinida</taxon>
        <taxon>Philodinidae</taxon>
        <taxon>Didymodactylos</taxon>
    </lineage>
</organism>
<dbReference type="Proteomes" id="UP000677228">
    <property type="component" value="Unassembled WGS sequence"/>
</dbReference>
<dbReference type="EC" id="1.5.1.34" evidence="7"/>
<evidence type="ECO:0000313" key="15">
    <source>
        <dbReference type="EMBL" id="CAF3627366.1"/>
    </source>
</evidence>
<gene>
    <name evidence="13" type="ORF">GPM918_LOCUS5514</name>
    <name evidence="14" type="ORF">OVA965_LOCUS18236</name>
    <name evidence="15" type="ORF">SRO942_LOCUS5514</name>
    <name evidence="16" type="ORF">TMI583_LOCUS18250</name>
</gene>
<keyword evidence="5" id="KW-0783">Tetrahydrobiopterin biosynthesis</keyword>
<name>A0A813VF89_9BILA</name>
<dbReference type="EMBL" id="CAJOBC010000801">
    <property type="protein sequence ID" value="CAF3627366.1"/>
    <property type="molecule type" value="Genomic_DNA"/>
</dbReference>
<accession>A0A813VF89</accession>
<dbReference type="Proteomes" id="UP000682733">
    <property type="component" value="Unassembled WGS sequence"/>
</dbReference>
<comment type="catalytic activity">
    <reaction evidence="12">
        <text>5,6,7,8-tetrahydropteridine + NAD(+) = 6,7-dihydropteridine + NADH + H(+)</text>
        <dbReference type="Rhea" id="RHEA:17869"/>
        <dbReference type="ChEBI" id="CHEBI:15378"/>
        <dbReference type="ChEBI" id="CHEBI:28889"/>
        <dbReference type="ChEBI" id="CHEBI:30156"/>
        <dbReference type="ChEBI" id="CHEBI:57540"/>
        <dbReference type="ChEBI" id="CHEBI:57945"/>
        <dbReference type="EC" id="1.5.1.34"/>
    </reaction>
    <physiologicalReaction direction="right-to-left" evidence="12">
        <dbReference type="Rhea" id="RHEA:17871"/>
    </physiologicalReaction>
</comment>
<comment type="catalytic activity">
    <reaction evidence="11">
        <text>5,6,7,8-tetrahydropteridine + NADP(+) = 6,7-dihydropteridine + NADPH + H(+)</text>
        <dbReference type="Rhea" id="RHEA:17865"/>
        <dbReference type="ChEBI" id="CHEBI:15378"/>
        <dbReference type="ChEBI" id="CHEBI:28889"/>
        <dbReference type="ChEBI" id="CHEBI:30156"/>
        <dbReference type="ChEBI" id="CHEBI:57783"/>
        <dbReference type="ChEBI" id="CHEBI:58349"/>
        <dbReference type="EC" id="1.5.1.34"/>
    </reaction>
    <physiologicalReaction direction="right-to-left" evidence="11">
        <dbReference type="Rhea" id="RHEA:17867"/>
    </physiologicalReaction>
</comment>
<dbReference type="GO" id="GO:0004155">
    <property type="term" value="F:6,7-dihydropteridine reductase activity"/>
    <property type="evidence" value="ECO:0007669"/>
    <property type="project" value="UniProtKB-EC"/>
</dbReference>
<dbReference type="EMBL" id="CAJOBA010009016">
    <property type="protein sequence ID" value="CAF3841801.1"/>
    <property type="molecule type" value="Genomic_DNA"/>
</dbReference>
<dbReference type="GO" id="GO:0070402">
    <property type="term" value="F:NADPH binding"/>
    <property type="evidence" value="ECO:0007669"/>
    <property type="project" value="TreeGrafter"/>
</dbReference>
<dbReference type="FunFam" id="3.40.50.720:FF:000157">
    <property type="entry name" value="Quinoid dihydropteridine reductase"/>
    <property type="match status" value="1"/>
</dbReference>
<dbReference type="EMBL" id="CAJNOQ010000801">
    <property type="protein sequence ID" value="CAF0840021.1"/>
    <property type="molecule type" value="Genomic_DNA"/>
</dbReference>
<evidence type="ECO:0000256" key="2">
    <source>
        <dbReference type="ARBA" id="ARBA00011738"/>
    </source>
</evidence>
<dbReference type="Proteomes" id="UP000663829">
    <property type="component" value="Unassembled WGS sequence"/>
</dbReference>
<sequence length="231" mass="25113">MSKHILVYGGKGALGDRLVQYFKGKNFKVTSIDLKESEHADVNIIVNDSDTLEQQAKFVNESIRNKLNDERIDAILNVAGGWAGGNARAEGFIKNSELMWKQSMWSSLIVASLASKYLKEDGLLTLPGAAAALEPTAGMIGYGAAKSAVHQMTKSLAAQNSGLPNSVSVFAIAPITLDTPMNRKWMPKADMSTWTPLEYIAEWIDEPTSRPKNGSIIKLTTTNGKTDLGFH</sequence>
<evidence type="ECO:0000256" key="3">
    <source>
        <dbReference type="ARBA" id="ARBA00022857"/>
    </source>
</evidence>
<dbReference type="InterPro" id="IPR036291">
    <property type="entry name" value="NAD(P)-bd_dom_sf"/>
</dbReference>
<keyword evidence="17" id="KW-1185">Reference proteome</keyword>
<dbReference type="Proteomes" id="UP000681722">
    <property type="component" value="Unassembled WGS sequence"/>
</dbReference>
<comment type="similarity">
    <text evidence="1">Belongs to the short-chain dehydrogenases/reductases (SDR) family.</text>
</comment>
<dbReference type="InterPro" id="IPR002347">
    <property type="entry name" value="SDR_fam"/>
</dbReference>
<dbReference type="PANTHER" id="PTHR15104">
    <property type="entry name" value="DIHYDROPTERIDINE REDUCTASE"/>
    <property type="match status" value="1"/>
</dbReference>
<proteinExistence type="inferred from homology"/>
<dbReference type="GO" id="GO:0006729">
    <property type="term" value="P:tetrahydrobiopterin biosynthetic process"/>
    <property type="evidence" value="ECO:0007669"/>
    <property type="project" value="UniProtKB-KW"/>
</dbReference>
<dbReference type="Pfam" id="PF00106">
    <property type="entry name" value="adh_short"/>
    <property type="match status" value="1"/>
</dbReference>
<dbReference type="PANTHER" id="PTHR15104:SF0">
    <property type="entry name" value="DIHYDROPTERIDINE REDUCTASE"/>
    <property type="match status" value="1"/>
</dbReference>
<evidence type="ECO:0000256" key="12">
    <source>
        <dbReference type="ARBA" id="ARBA00047536"/>
    </source>
</evidence>
<evidence type="ECO:0000313" key="13">
    <source>
        <dbReference type="EMBL" id="CAF0840021.1"/>
    </source>
</evidence>
<evidence type="ECO:0000256" key="1">
    <source>
        <dbReference type="ARBA" id="ARBA00006484"/>
    </source>
</evidence>
<reference evidence="13" key="1">
    <citation type="submission" date="2021-02" db="EMBL/GenBank/DDBJ databases">
        <authorList>
            <person name="Nowell W R."/>
        </authorList>
    </citation>
    <scope>NUCLEOTIDE SEQUENCE</scope>
</reference>
<dbReference type="PROSITE" id="PS00061">
    <property type="entry name" value="ADH_SHORT"/>
    <property type="match status" value="1"/>
</dbReference>
<evidence type="ECO:0000313" key="17">
    <source>
        <dbReference type="Proteomes" id="UP000663829"/>
    </source>
</evidence>
<evidence type="ECO:0000256" key="10">
    <source>
        <dbReference type="ARBA" id="ARBA00042518"/>
    </source>
</evidence>
<evidence type="ECO:0000256" key="5">
    <source>
        <dbReference type="ARBA" id="ARBA00023007"/>
    </source>
</evidence>
<dbReference type="PRINTS" id="PR00081">
    <property type="entry name" value="GDHRDH"/>
</dbReference>
<evidence type="ECO:0000256" key="8">
    <source>
        <dbReference type="ARBA" id="ARBA00039520"/>
    </source>
</evidence>
<evidence type="ECO:0000256" key="7">
    <source>
        <dbReference type="ARBA" id="ARBA00039153"/>
    </source>
</evidence>
<dbReference type="SUPFAM" id="SSF51735">
    <property type="entry name" value="NAD(P)-binding Rossmann-fold domains"/>
    <property type="match status" value="1"/>
</dbReference>
<dbReference type="InterPro" id="IPR020904">
    <property type="entry name" value="Sc_DH/Rdtase_CS"/>
</dbReference>
<comment type="function">
    <text evidence="6">Catalyzes the conversion of quinonoid dihydrobiopterin into tetrahydrobiopterin.</text>
</comment>
<protein>
    <recommendedName>
        <fullName evidence="8">Dihydropteridine reductase</fullName>
        <ecNumber evidence="7">1.5.1.34</ecNumber>
    </recommendedName>
    <alternativeName>
        <fullName evidence="10">HDHPR</fullName>
    </alternativeName>
    <alternativeName>
        <fullName evidence="9">Quinoid dihydropteridine reductase</fullName>
    </alternativeName>
</protein>
<dbReference type="GO" id="GO:0005737">
    <property type="term" value="C:cytoplasm"/>
    <property type="evidence" value="ECO:0007669"/>
    <property type="project" value="TreeGrafter"/>
</dbReference>
<dbReference type="AlphaFoldDB" id="A0A813VF89"/>
<evidence type="ECO:0000256" key="9">
    <source>
        <dbReference type="ARBA" id="ARBA00041348"/>
    </source>
</evidence>
<evidence type="ECO:0000256" key="11">
    <source>
        <dbReference type="ARBA" id="ARBA00047429"/>
    </source>
</evidence>
<keyword evidence="3" id="KW-0521">NADP</keyword>
<evidence type="ECO:0000313" key="16">
    <source>
        <dbReference type="EMBL" id="CAF3841801.1"/>
    </source>
</evidence>
<dbReference type="Gene3D" id="3.40.50.720">
    <property type="entry name" value="NAD(P)-binding Rossmann-like Domain"/>
    <property type="match status" value="1"/>
</dbReference>
<keyword evidence="4" id="KW-0560">Oxidoreductase</keyword>
<dbReference type="GO" id="GO:0006559">
    <property type="term" value="P:L-phenylalanine catabolic process"/>
    <property type="evidence" value="ECO:0007669"/>
    <property type="project" value="TreeGrafter"/>
</dbReference>
<comment type="caution">
    <text evidence="13">The sequence shown here is derived from an EMBL/GenBank/DDBJ whole genome shotgun (WGS) entry which is preliminary data.</text>
</comment>
<dbReference type="OrthoDB" id="1204at2759"/>
<dbReference type="CDD" id="cd05334">
    <property type="entry name" value="DHPR_SDR_c_like"/>
    <property type="match status" value="1"/>
</dbReference>
<comment type="subunit">
    <text evidence="2">Homodimer.</text>
</comment>
<evidence type="ECO:0000313" key="14">
    <source>
        <dbReference type="EMBL" id="CAF1078307.1"/>
    </source>
</evidence>